<dbReference type="InterPro" id="IPR010753">
    <property type="entry name" value="DUF1330"/>
</dbReference>
<keyword evidence="3" id="KW-1185">Reference proteome</keyword>
<protein>
    <submittedName>
        <fullName evidence="2">DUF1330 domain-containing protein</fullName>
    </submittedName>
</protein>
<dbReference type="InterPro" id="IPR011008">
    <property type="entry name" value="Dimeric_a/b-barrel"/>
</dbReference>
<dbReference type="RefSeq" id="WP_166279443.1">
    <property type="nucleotide sequence ID" value="NZ_JTHE03000015.1"/>
</dbReference>
<dbReference type="EMBL" id="JTHE03000015">
    <property type="protein sequence ID" value="MCM1981638.1"/>
    <property type="molecule type" value="Genomic_DNA"/>
</dbReference>
<dbReference type="Pfam" id="PF07045">
    <property type="entry name" value="DUF1330"/>
    <property type="match status" value="1"/>
</dbReference>
<feature type="domain" description="DUF1330" evidence="1">
    <location>
        <begin position="3"/>
        <end position="94"/>
    </location>
</feature>
<evidence type="ECO:0000259" key="1">
    <source>
        <dbReference type="Pfam" id="PF07045"/>
    </source>
</evidence>
<evidence type="ECO:0000313" key="3">
    <source>
        <dbReference type="Proteomes" id="UP000031561"/>
    </source>
</evidence>
<comment type="caution">
    <text evidence="2">The sequence shown here is derived from an EMBL/GenBank/DDBJ whole genome shotgun (WGS) entry which is preliminary data.</text>
</comment>
<dbReference type="PANTHER" id="PTHR41521:SF4">
    <property type="entry name" value="BLR0684 PROTEIN"/>
    <property type="match status" value="1"/>
</dbReference>
<dbReference type="SUPFAM" id="SSF54909">
    <property type="entry name" value="Dimeric alpha+beta barrel"/>
    <property type="match status" value="1"/>
</dbReference>
<dbReference type="PANTHER" id="PTHR41521">
    <property type="match status" value="1"/>
</dbReference>
<organism evidence="2 3">
    <name type="scientific">Lyngbya confervoides BDU141951</name>
    <dbReference type="NCBI Taxonomy" id="1574623"/>
    <lineage>
        <taxon>Bacteria</taxon>
        <taxon>Bacillati</taxon>
        <taxon>Cyanobacteriota</taxon>
        <taxon>Cyanophyceae</taxon>
        <taxon>Oscillatoriophycideae</taxon>
        <taxon>Oscillatoriales</taxon>
        <taxon>Microcoleaceae</taxon>
        <taxon>Lyngbya</taxon>
    </lineage>
</organism>
<name>A0ABD4SZE7_9CYAN</name>
<proteinExistence type="predicted"/>
<dbReference type="Proteomes" id="UP000031561">
    <property type="component" value="Unassembled WGS sequence"/>
</dbReference>
<dbReference type="AlphaFoldDB" id="A0ABD4SZE7"/>
<reference evidence="2 3" key="1">
    <citation type="journal article" date="2015" name="Genome Announc.">
        <title>Draft Genome Sequence of Filamentous Marine Cyanobacterium Lyngbya confervoides Strain BDU141951.</title>
        <authorList>
            <person name="Chandrababunaidu M.M."/>
            <person name="Sen D."/>
            <person name="Tripathy S."/>
        </authorList>
    </citation>
    <scope>NUCLEOTIDE SEQUENCE [LARGE SCALE GENOMIC DNA]</scope>
    <source>
        <strain evidence="2 3">BDU141951</strain>
    </source>
</reference>
<accession>A0ABD4SZE7</accession>
<gene>
    <name evidence="2" type="ORF">QQ91_0002175</name>
</gene>
<dbReference type="Gene3D" id="3.30.70.100">
    <property type="match status" value="1"/>
</dbReference>
<evidence type="ECO:0000313" key="2">
    <source>
        <dbReference type="EMBL" id="MCM1981638.1"/>
    </source>
</evidence>
<sequence length="111" mass="12510">MSVFMVIEADIQDEDRFSAYASATLKLVIQFGGRYRVLGGSKTFLEGNWGKTKVVISEWPSMEAAEAFWNSEEYAEIKKLRSGIADCKVMLAETLAEEKWIDVVRALDADH</sequence>